<dbReference type="SUPFAM" id="SSF52821">
    <property type="entry name" value="Rhodanese/Cell cycle control phosphatase"/>
    <property type="match status" value="1"/>
</dbReference>
<name>A0A1W1CTY2_9ZZZZ</name>
<accession>A0A1W1CTY2</accession>
<dbReference type="InterPro" id="IPR036873">
    <property type="entry name" value="Rhodanese-like_dom_sf"/>
</dbReference>
<reference evidence="2" key="1">
    <citation type="submission" date="2016-10" db="EMBL/GenBank/DDBJ databases">
        <authorList>
            <person name="de Groot N.N."/>
        </authorList>
    </citation>
    <scope>NUCLEOTIDE SEQUENCE</scope>
</reference>
<dbReference type="InterPro" id="IPR001763">
    <property type="entry name" value="Rhodanese-like_dom"/>
</dbReference>
<protein>
    <recommendedName>
        <fullName evidence="1">Rhodanese domain-containing protein</fullName>
    </recommendedName>
</protein>
<dbReference type="EMBL" id="FPHL01000058">
    <property type="protein sequence ID" value="SFV69254.1"/>
    <property type="molecule type" value="Genomic_DNA"/>
</dbReference>
<dbReference type="PROSITE" id="PS50206">
    <property type="entry name" value="RHODANESE_3"/>
    <property type="match status" value="1"/>
</dbReference>
<dbReference type="AlphaFoldDB" id="A0A1W1CTY2"/>
<evidence type="ECO:0000313" key="2">
    <source>
        <dbReference type="EMBL" id="SFV69254.1"/>
    </source>
</evidence>
<sequence length="227" mass="26119">MKKRYILLPFLASSLLLGSKSIENTGVMVIMTTPDKKQVHYVVERNIPAVCKKIPINNEMLWTGNFANPKVPEACKSTYVHTKGKLQPMHLDADLETYGELEVIVFLKEMQRNKDLLLIDSRKASWYNYMTIPGAINIPFVYFKYHDDYEFHFEYALKFLGVTKDSDGEYDFEKAKTLLLFCNGPWCSQSPSMISALLEIGYPSEKLKWYRGGMQDWLGAGMTSTRK</sequence>
<organism evidence="2">
    <name type="scientific">hydrothermal vent metagenome</name>
    <dbReference type="NCBI Taxonomy" id="652676"/>
    <lineage>
        <taxon>unclassified sequences</taxon>
        <taxon>metagenomes</taxon>
        <taxon>ecological metagenomes</taxon>
    </lineage>
</organism>
<evidence type="ECO:0000259" key="1">
    <source>
        <dbReference type="PROSITE" id="PS50206"/>
    </source>
</evidence>
<dbReference type="SMART" id="SM00450">
    <property type="entry name" value="RHOD"/>
    <property type="match status" value="1"/>
</dbReference>
<feature type="domain" description="Rhodanese" evidence="1">
    <location>
        <begin position="112"/>
        <end position="226"/>
    </location>
</feature>
<dbReference type="CDD" id="cd00158">
    <property type="entry name" value="RHOD"/>
    <property type="match status" value="1"/>
</dbReference>
<proteinExistence type="predicted"/>
<dbReference type="Pfam" id="PF00581">
    <property type="entry name" value="Rhodanese"/>
    <property type="match status" value="1"/>
</dbReference>
<dbReference type="Gene3D" id="3.40.250.10">
    <property type="entry name" value="Rhodanese-like domain"/>
    <property type="match status" value="1"/>
</dbReference>
<gene>
    <name evidence="2" type="ORF">MNB_SV-10-141</name>
</gene>